<dbReference type="EMBL" id="KV448158">
    <property type="protein sequence ID" value="OAX42350.1"/>
    <property type="molecule type" value="Genomic_DNA"/>
</dbReference>
<dbReference type="STRING" id="1314800.A0A1B7NBU4"/>
<proteinExistence type="predicted"/>
<feature type="region of interest" description="Disordered" evidence="1">
    <location>
        <begin position="271"/>
        <end position="305"/>
    </location>
</feature>
<organism evidence="2 3">
    <name type="scientific">Rhizopogon vinicolor AM-OR11-026</name>
    <dbReference type="NCBI Taxonomy" id="1314800"/>
    <lineage>
        <taxon>Eukaryota</taxon>
        <taxon>Fungi</taxon>
        <taxon>Dikarya</taxon>
        <taxon>Basidiomycota</taxon>
        <taxon>Agaricomycotina</taxon>
        <taxon>Agaricomycetes</taxon>
        <taxon>Agaricomycetidae</taxon>
        <taxon>Boletales</taxon>
        <taxon>Suillineae</taxon>
        <taxon>Rhizopogonaceae</taxon>
        <taxon>Rhizopogon</taxon>
    </lineage>
</organism>
<keyword evidence="3" id="KW-1185">Reference proteome</keyword>
<dbReference type="InParanoid" id="A0A1B7NBU4"/>
<name>A0A1B7NBU4_9AGAM</name>
<dbReference type="Proteomes" id="UP000092154">
    <property type="component" value="Unassembled WGS sequence"/>
</dbReference>
<evidence type="ECO:0000313" key="3">
    <source>
        <dbReference type="Proteomes" id="UP000092154"/>
    </source>
</evidence>
<feature type="region of interest" description="Disordered" evidence="1">
    <location>
        <begin position="206"/>
        <end position="236"/>
    </location>
</feature>
<sequence>MFPIQSHTVHFILQYISPPSLLTQPLPLHLLSKPLLQRHHFLQISPDTPVEYLCWPAPHSARAIELLDNFLTSTEDPDEYSVRYTSDAEHTYAHVQVVAQDEGVRMLFQWDDQDGWKYHDTQLMPFPPTSRPTLEQATAESCSADEVLEQTVSAVSTIAADPNNEDDYWNAYGVPSEDLISALPPRNAKDDSSDGEDAYWAQYSSVQGSADSTVPSPLPNNQKLQPAPPAYYTQDEGTIPIPVDAIHSLPLGDSKFDPPSPTTLTNLLKIISPRKDTHPPTSDEPPSAFDRDTPSPLSTVDNSDLVTPISANMGQYAHVVPPVKVKLNDTLFSNGQHARNGHGDGDDDGDEAVVEEDKALTESIKGIYCLWKARKWKQADKESSDTFLRIVRTAITQP</sequence>
<feature type="compositionally biased region" description="Polar residues" evidence="1">
    <location>
        <begin position="206"/>
        <end position="224"/>
    </location>
</feature>
<evidence type="ECO:0000256" key="1">
    <source>
        <dbReference type="SAM" id="MobiDB-lite"/>
    </source>
</evidence>
<dbReference type="OrthoDB" id="2270193at2759"/>
<gene>
    <name evidence="2" type="ORF">K503DRAFT_360840</name>
</gene>
<evidence type="ECO:0000313" key="2">
    <source>
        <dbReference type="EMBL" id="OAX42350.1"/>
    </source>
</evidence>
<accession>A0A1B7NBU4</accession>
<protein>
    <submittedName>
        <fullName evidence="2">Uncharacterized protein</fullName>
    </submittedName>
</protein>
<reference evidence="2 3" key="1">
    <citation type="submission" date="2016-06" db="EMBL/GenBank/DDBJ databases">
        <title>Comparative genomics of the ectomycorrhizal sister species Rhizopogon vinicolor and Rhizopogon vesiculosus (Basidiomycota: Boletales) reveals a divergence of the mating type B locus.</title>
        <authorList>
            <consortium name="DOE Joint Genome Institute"/>
            <person name="Mujic A.B."/>
            <person name="Kuo A."/>
            <person name="Tritt A."/>
            <person name="Lipzen A."/>
            <person name="Chen C."/>
            <person name="Johnson J."/>
            <person name="Sharma A."/>
            <person name="Barry K."/>
            <person name="Grigoriev I.V."/>
            <person name="Spatafora J.W."/>
        </authorList>
    </citation>
    <scope>NUCLEOTIDE SEQUENCE [LARGE SCALE GENOMIC DNA]</scope>
    <source>
        <strain evidence="2 3">AM-OR11-026</strain>
    </source>
</reference>
<dbReference type="AlphaFoldDB" id="A0A1B7NBU4"/>
<feature type="compositionally biased region" description="Polar residues" evidence="1">
    <location>
        <begin position="295"/>
        <end position="305"/>
    </location>
</feature>